<evidence type="ECO:0000313" key="2">
    <source>
        <dbReference type="Proteomes" id="UP001605036"/>
    </source>
</evidence>
<organism evidence="1 2">
    <name type="scientific">Riccia fluitans</name>
    <dbReference type="NCBI Taxonomy" id="41844"/>
    <lineage>
        <taxon>Eukaryota</taxon>
        <taxon>Viridiplantae</taxon>
        <taxon>Streptophyta</taxon>
        <taxon>Embryophyta</taxon>
        <taxon>Marchantiophyta</taxon>
        <taxon>Marchantiopsida</taxon>
        <taxon>Marchantiidae</taxon>
        <taxon>Marchantiales</taxon>
        <taxon>Ricciaceae</taxon>
        <taxon>Riccia</taxon>
    </lineage>
</organism>
<dbReference type="AlphaFoldDB" id="A0ABD1YEN6"/>
<keyword evidence="2" id="KW-1185">Reference proteome</keyword>
<comment type="caution">
    <text evidence="1">The sequence shown here is derived from an EMBL/GenBank/DDBJ whole genome shotgun (WGS) entry which is preliminary data.</text>
</comment>
<proteinExistence type="predicted"/>
<dbReference type="Proteomes" id="UP001605036">
    <property type="component" value="Unassembled WGS sequence"/>
</dbReference>
<dbReference type="EMBL" id="JBHFFA010000004">
    <property type="protein sequence ID" value="KAL2629136.1"/>
    <property type="molecule type" value="Genomic_DNA"/>
</dbReference>
<sequence>MWLLIMIRPAWTKGCTLLEFHKQQPNSATIPSCRSADIRWCLGLCYTTYEFLMGLHFCPSLELVPRSSECKNSNSLMSLAQQSADSAFGFLQVEDINLCYC</sequence>
<evidence type="ECO:0000313" key="1">
    <source>
        <dbReference type="EMBL" id="KAL2629136.1"/>
    </source>
</evidence>
<reference evidence="1 2" key="1">
    <citation type="submission" date="2024-09" db="EMBL/GenBank/DDBJ databases">
        <title>Chromosome-scale assembly of Riccia fluitans.</title>
        <authorList>
            <person name="Paukszto L."/>
            <person name="Sawicki J."/>
            <person name="Karawczyk K."/>
            <person name="Piernik-Szablinska J."/>
            <person name="Szczecinska M."/>
            <person name="Mazdziarz M."/>
        </authorList>
    </citation>
    <scope>NUCLEOTIDE SEQUENCE [LARGE SCALE GENOMIC DNA]</scope>
    <source>
        <strain evidence="1">Rf_01</strain>
        <tissue evidence="1">Aerial parts of the thallus</tissue>
    </source>
</reference>
<accession>A0ABD1YEN6</accession>
<protein>
    <submittedName>
        <fullName evidence="1">Uncharacterized protein</fullName>
    </submittedName>
</protein>
<name>A0ABD1YEN6_9MARC</name>
<gene>
    <name evidence="1" type="ORF">R1flu_013822</name>
</gene>